<keyword evidence="1" id="KW-1133">Transmembrane helix</keyword>
<name>A0A432VQZ5_9GAMM</name>
<evidence type="ECO:0000256" key="1">
    <source>
        <dbReference type="SAM" id="Phobius"/>
    </source>
</evidence>
<organism evidence="2 3">
    <name type="scientific">Aliidiomarina haloalkalitolerans</name>
    <dbReference type="NCBI Taxonomy" id="859059"/>
    <lineage>
        <taxon>Bacteria</taxon>
        <taxon>Pseudomonadati</taxon>
        <taxon>Pseudomonadota</taxon>
        <taxon>Gammaproteobacteria</taxon>
        <taxon>Alteromonadales</taxon>
        <taxon>Idiomarinaceae</taxon>
        <taxon>Aliidiomarina</taxon>
    </lineage>
</organism>
<keyword evidence="3" id="KW-1185">Reference proteome</keyword>
<dbReference type="PANTHER" id="PTHR15887:SF1">
    <property type="entry name" value="TRANSMEMBRANE PROTEIN 69"/>
    <property type="match status" value="1"/>
</dbReference>
<feature type="transmembrane region" description="Helical" evidence="1">
    <location>
        <begin position="39"/>
        <end position="59"/>
    </location>
</feature>
<feature type="transmembrane region" description="Helical" evidence="1">
    <location>
        <begin position="79"/>
        <end position="104"/>
    </location>
</feature>
<proteinExistence type="predicted"/>
<comment type="caution">
    <text evidence="2">The sequence shown here is derived from an EMBL/GenBank/DDBJ whole genome shotgun (WGS) entry which is preliminary data.</text>
</comment>
<feature type="transmembrane region" description="Helical" evidence="1">
    <location>
        <begin position="12"/>
        <end position="32"/>
    </location>
</feature>
<keyword evidence="1" id="KW-0812">Transmembrane</keyword>
<reference evidence="2 3" key="1">
    <citation type="journal article" date="2011" name="Front. Microbiol.">
        <title>Genomic signatures of strain selection and enhancement in Bacillus atrophaeus var. globigii, a historical biowarfare simulant.</title>
        <authorList>
            <person name="Gibbons H.S."/>
            <person name="Broomall S.M."/>
            <person name="McNew L.A."/>
            <person name="Daligault H."/>
            <person name="Chapman C."/>
            <person name="Bruce D."/>
            <person name="Karavis M."/>
            <person name="Krepps M."/>
            <person name="McGregor P.A."/>
            <person name="Hong C."/>
            <person name="Park K.H."/>
            <person name="Akmal A."/>
            <person name="Feldman A."/>
            <person name="Lin J.S."/>
            <person name="Chang W.E."/>
            <person name="Higgs B.W."/>
            <person name="Demirev P."/>
            <person name="Lindquist J."/>
            <person name="Liem A."/>
            <person name="Fochler E."/>
            <person name="Read T.D."/>
            <person name="Tapia R."/>
            <person name="Johnson S."/>
            <person name="Bishop-Lilly K.A."/>
            <person name="Detter C."/>
            <person name="Han C."/>
            <person name="Sozhamannan S."/>
            <person name="Rosenzweig C.N."/>
            <person name="Skowronski E.W."/>
        </authorList>
    </citation>
    <scope>NUCLEOTIDE SEQUENCE [LARGE SCALE GENOMIC DNA]</scope>
    <source>
        <strain evidence="2 3">AK5</strain>
    </source>
</reference>
<dbReference type="RefSeq" id="WP_126793932.1">
    <property type="nucleotide sequence ID" value="NZ_PIPI01000008.1"/>
</dbReference>
<accession>A0A432VQZ5</accession>
<dbReference type="EMBL" id="PIPI01000008">
    <property type="protein sequence ID" value="RUO18694.1"/>
    <property type="molecule type" value="Genomic_DNA"/>
</dbReference>
<dbReference type="InterPro" id="IPR021836">
    <property type="entry name" value="DUF3429"/>
</dbReference>
<keyword evidence="1" id="KW-0472">Membrane</keyword>
<protein>
    <submittedName>
        <fullName evidence="2">DUF3429 domain-containing protein</fullName>
    </submittedName>
</protein>
<gene>
    <name evidence="2" type="ORF">CWE06_10655</name>
</gene>
<dbReference type="PANTHER" id="PTHR15887">
    <property type="entry name" value="TRANSMEMBRANE PROTEIN 69"/>
    <property type="match status" value="1"/>
</dbReference>
<sequence>MNEATIVTANRLTWAGIVPFLGSAILGAIGVWQDQLAHAFLIYSAVILSFLGGIHWGLVMAGRLENPQGSLIICMFPSLAAWGAVAFLPVLWAIAALGFIYLIWLRYDIRRVNEKWYEQIRQPVTFVVAGSHFLWFITLATELRVG</sequence>
<dbReference type="OrthoDB" id="8591832at2"/>
<feature type="transmembrane region" description="Helical" evidence="1">
    <location>
        <begin position="124"/>
        <end position="141"/>
    </location>
</feature>
<dbReference type="Pfam" id="PF11911">
    <property type="entry name" value="DUF3429"/>
    <property type="match status" value="1"/>
</dbReference>
<dbReference type="AlphaFoldDB" id="A0A432VQZ5"/>
<dbReference type="Proteomes" id="UP000288212">
    <property type="component" value="Unassembled WGS sequence"/>
</dbReference>
<evidence type="ECO:0000313" key="3">
    <source>
        <dbReference type="Proteomes" id="UP000288212"/>
    </source>
</evidence>
<evidence type="ECO:0000313" key="2">
    <source>
        <dbReference type="EMBL" id="RUO18694.1"/>
    </source>
</evidence>